<dbReference type="GO" id="GO:0008270">
    <property type="term" value="F:zinc ion binding"/>
    <property type="evidence" value="ECO:0007669"/>
    <property type="project" value="UniProtKB-KW"/>
</dbReference>
<evidence type="ECO:0000313" key="6">
    <source>
        <dbReference type="EMBL" id="OQR81482.1"/>
    </source>
</evidence>
<comment type="caution">
    <text evidence="6">The sequence shown here is derived from an EMBL/GenBank/DDBJ whole genome shotgun (WGS) entry which is preliminary data.</text>
</comment>
<accession>A0A1V9Y6Y0</accession>
<keyword evidence="3" id="KW-0862">Zinc</keyword>
<sequence length="170" mass="18567">MAFQTSTQKKCNVCTASFNPFRRRSTCSSCMAHVCSNCYLKVTTGSQNPIEKSSRRCKVCTTCLSSKQISKSVVSLSSRAPILLHLAIESTPTSTPTSTASNDSHMRMAPRFHLAAPEPCTPLSHDHVVSMTTGVDAPMKMQMLMARLLSLQDTTEHIMNTTKQLNSPVA</sequence>
<keyword evidence="7" id="KW-1185">Reference proteome</keyword>
<evidence type="ECO:0000256" key="1">
    <source>
        <dbReference type="ARBA" id="ARBA00022723"/>
    </source>
</evidence>
<dbReference type="Proteomes" id="UP000243217">
    <property type="component" value="Unassembled WGS sequence"/>
</dbReference>
<dbReference type="Gene3D" id="3.30.40.10">
    <property type="entry name" value="Zinc/RING finger domain, C3HC4 (zinc finger)"/>
    <property type="match status" value="1"/>
</dbReference>
<keyword evidence="2 4" id="KW-0863">Zinc-finger</keyword>
<dbReference type="Pfam" id="PF01363">
    <property type="entry name" value="FYVE"/>
    <property type="match status" value="1"/>
</dbReference>
<feature type="domain" description="FYVE-type" evidence="5">
    <location>
        <begin position="5"/>
        <end position="68"/>
    </location>
</feature>
<evidence type="ECO:0000313" key="7">
    <source>
        <dbReference type="Proteomes" id="UP000243217"/>
    </source>
</evidence>
<reference evidence="6 7" key="1">
    <citation type="journal article" date="2014" name="Genome Biol. Evol.">
        <title>The secreted proteins of Achlya hypogyna and Thraustotheca clavata identify the ancestral oomycete secretome and reveal gene acquisitions by horizontal gene transfer.</title>
        <authorList>
            <person name="Misner I."/>
            <person name="Blouin N."/>
            <person name="Leonard G."/>
            <person name="Richards T.A."/>
            <person name="Lane C.E."/>
        </authorList>
    </citation>
    <scope>NUCLEOTIDE SEQUENCE [LARGE SCALE GENOMIC DNA]</scope>
    <source>
        <strain evidence="6 7">ATCC 34112</strain>
    </source>
</reference>
<dbReference type="PROSITE" id="PS50178">
    <property type="entry name" value="ZF_FYVE"/>
    <property type="match status" value="1"/>
</dbReference>
<organism evidence="6 7">
    <name type="scientific">Thraustotheca clavata</name>
    <dbReference type="NCBI Taxonomy" id="74557"/>
    <lineage>
        <taxon>Eukaryota</taxon>
        <taxon>Sar</taxon>
        <taxon>Stramenopiles</taxon>
        <taxon>Oomycota</taxon>
        <taxon>Saprolegniomycetes</taxon>
        <taxon>Saprolegniales</taxon>
        <taxon>Achlyaceae</taxon>
        <taxon>Thraustotheca</taxon>
    </lineage>
</organism>
<protein>
    <recommendedName>
        <fullName evidence="5">FYVE-type domain-containing protein</fullName>
    </recommendedName>
</protein>
<dbReference type="CDD" id="cd00065">
    <property type="entry name" value="FYVE_like_SF"/>
    <property type="match status" value="1"/>
</dbReference>
<evidence type="ECO:0000256" key="3">
    <source>
        <dbReference type="ARBA" id="ARBA00022833"/>
    </source>
</evidence>
<evidence type="ECO:0000256" key="4">
    <source>
        <dbReference type="PROSITE-ProRule" id="PRU00091"/>
    </source>
</evidence>
<name>A0A1V9Y6Y0_9STRA</name>
<dbReference type="InterPro" id="IPR017455">
    <property type="entry name" value="Znf_FYVE-rel"/>
</dbReference>
<keyword evidence="1" id="KW-0479">Metal-binding</keyword>
<dbReference type="SUPFAM" id="SSF57903">
    <property type="entry name" value="FYVE/PHD zinc finger"/>
    <property type="match status" value="1"/>
</dbReference>
<gene>
    <name evidence="6" type="ORF">THRCLA_11697</name>
</gene>
<dbReference type="OrthoDB" id="75217at2759"/>
<proteinExistence type="predicted"/>
<evidence type="ECO:0000259" key="5">
    <source>
        <dbReference type="PROSITE" id="PS50178"/>
    </source>
</evidence>
<dbReference type="EMBL" id="JNBS01004984">
    <property type="protein sequence ID" value="OQR81482.1"/>
    <property type="molecule type" value="Genomic_DNA"/>
</dbReference>
<dbReference type="InterPro" id="IPR011011">
    <property type="entry name" value="Znf_FYVE_PHD"/>
</dbReference>
<dbReference type="AlphaFoldDB" id="A0A1V9Y6Y0"/>
<dbReference type="InterPro" id="IPR000306">
    <property type="entry name" value="Znf_FYVE"/>
</dbReference>
<dbReference type="InterPro" id="IPR013083">
    <property type="entry name" value="Znf_RING/FYVE/PHD"/>
</dbReference>
<evidence type="ECO:0000256" key="2">
    <source>
        <dbReference type="ARBA" id="ARBA00022771"/>
    </source>
</evidence>